<proteinExistence type="predicted"/>
<dbReference type="EMBL" id="VYUA01000020">
    <property type="protein sequence ID" value="KAB2590469.1"/>
    <property type="molecule type" value="Genomic_DNA"/>
</dbReference>
<evidence type="ECO:0000313" key="2">
    <source>
        <dbReference type="Proteomes" id="UP000326907"/>
    </source>
</evidence>
<protein>
    <submittedName>
        <fullName evidence="1">DUF1702 family protein</fullName>
    </submittedName>
</protein>
<organism evidence="1 2">
    <name type="scientific">Streptomyces arboris</name>
    <dbReference type="NCBI Taxonomy" id="2600619"/>
    <lineage>
        <taxon>Bacteria</taxon>
        <taxon>Bacillati</taxon>
        <taxon>Actinomycetota</taxon>
        <taxon>Actinomycetes</taxon>
        <taxon>Kitasatosporales</taxon>
        <taxon>Streptomycetaceae</taxon>
        <taxon>Streptomyces</taxon>
    </lineage>
</organism>
<name>A0A5N5EHU6_9ACTN</name>
<evidence type="ECO:0000313" key="1">
    <source>
        <dbReference type="EMBL" id="KAB2590469.1"/>
    </source>
</evidence>
<dbReference type="Pfam" id="PF08012">
    <property type="entry name" value="DUF1702"/>
    <property type="match status" value="1"/>
</dbReference>
<comment type="caution">
    <text evidence="1">The sequence shown here is derived from an EMBL/GenBank/DDBJ whole genome shotgun (WGS) entry which is preliminary data.</text>
</comment>
<dbReference type="AlphaFoldDB" id="A0A5N5EHU6"/>
<gene>
    <name evidence="1" type="ORF">F5983_21535</name>
</gene>
<accession>A0A5N5EHU6</accession>
<sequence length="340" mass="36988">MVFPHRLVGTQTRGYRTVTAGLRALRRRILTPALSSTSLDVRGFRKKNPTSQQLLETVGRSFLEGYGRIVEAPDARAAEPRLEAVPREFRGFAYEGAAMACSIMDALPGSKGQRLSGLLAGRGGAHTYMAYVGIGWAMARLPRLLHPGIEKTDPLLRWLILDGYGFHQAYFRTARYVHGQHREQKLPWPQHQASYAQRAVDQGIGRALWFVGGTDVDAVVTLAEAFPPARRGDLYSGVGLAATYAGGAGADELLRLRDSAGVYRPQLLQGSAFAAEAREQAGLTVPHTQLATEVLCGMKPHEAAGVCRELRPGASDRVDAATYETWRQHIAGALVSEGRS</sequence>
<dbReference type="InterPro" id="IPR012964">
    <property type="entry name" value="DUF1702"/>
</dbReference>
<keyword evidence="2" id="KW-1185">Reference proteome</keyword>
<dbReference type="Proteomes" id="UP000326907">
    <property type="component" value="Unassembled WGS sequence"/>
</dbReference>
<reference evidence="1 2" key="1">
    <citation type="submission" date="2019-09" db="EMBL/GenBank/DDBJ databases">
        <authorList>
            <person name="Liu P."/>
        </authorList>
    </citation>
    <scope>NUCLEOTIDE SEQUENCE [LARGE SCALE GENOMIC DNA]</scope>
    <source>
        <strain evidence="1 2">TRM68085</strain>
    </source>
</reference>